<accession>A0A2S0KPY7</accession>
<dbReference type="OrthoDB" id="273314at2"/>
<dbReference type="InterPro" id="IPR052176">
    <property type="entry name" value="Glycosyl_Hydrlase_43_Enz"/>
</dbReference>
<dbReference type="PANTHER" id="PTHR43772:SF2">
    <property type="entry name" value="PUTATIVE (AFU_ORTHOLOGUE AFUA_2G04480)-RELATED"/>
    <property type="match status" value="1"/>
</dbReference>
<dbReference type="PANTHER" id="PTHR43772">
    <property type="entry name" value="ENDO-1,4-BETA-XYLANASE"/>
    <property type="match status" value="1"/>
</dbReference>
<name>A0A2S0KPY7_9FIRM</name>
<organism evidence="9 10">
    <name type="scientific">Fastidiosipila sanguinis</name>
    <dbReference type="NCBI Taxonomy" id="236753"/>
    <lineage>
        <taxon>Bacteria</taxon>
        <taxon>Bacillati</taxon>
        <taxon>Bacillota</taxon>
        <taxon>Clostridia</taxon>
        <taxon>Eubacteriales</taxon>
        <taxon>Oscillospiraceae</taxon>
        <taxon>Fastidiosipila</taxon>
    </lineage>
</organism>
<dbReference type="CDD" id="cd08991">
    <property type="entry name" value="GH43_HoAraf43-like"/>
    <property type="match status" value="1"/>
</dbReference>
<dbReference type="InterPro" id="IPR006710">
    <property type="entry name" value="Glyco_hydro_43"/>
</dbReference>
<dbReference type="GO" id="GO:0045493">
    <property type="term" value="P:xylan catabolic process"/>
    <property type="evidence" value="ECO:0007669"/>
    <property type="project" value="UniProtKB-KW"/>
</dbReference>
<sequence>MEANNELNFVLAKDISKDDETFFYSNPSRINGIGDPFIIRDHKTGVYTVIATSASIGFYGWDSEDLVNWGSKHWVYQRPENTWSTDSYWAPEVVFYNDAYYMFYTARDKSGRLLISVAKSDSAAGPYEDVSPEKPVFDFGYAIIDASVFVDDDGRAYLYYAKDCSENVINGQHVSEVYGVELNEDLLSIKSEPVLLTRPDSRWENPQGDWAWNEGPIVQKHNNEYYLAYSANMFESPAYSVGYAKSANPLGPYEKAQENPILATKQLEGISGSGHHSYFNSPDGTELFTAYHTHTVPQKPSGNRQLAIDRALYTEDGKFVVNGPTESYLPAPANDKQRVLLGSEISDIQLSEAATALSEASGDDASSLELAKLFDGILSIHPDQKVNDVNIQTEADGNIEIKITLQEEHNLAAICLVSSSQKDNNIANISLKINDKVSNLGELEGTNPRNHTLAGKFDPITSNEIVLIIEPKDASSPISLSEIYISEKLN</sequence>
<proteinExistence type="inferred from homology"/>
<protein>
    <recommendedName>
        <fullName evidence="11">Alpha-N-arabinofuranosidase</fullName>
    </recommendedName>
</protein>
<comment type="similarity">
    <text evidence="1 8">Belongs to the glycosyl hydrolase 43 family.</text>
</comment>
<dbReference type="GO" id="GO:0004553">
    <property type="term" value="F:hydrolase activity, hydrolyzing O-glycosyl compounds"/>
    <property type="evidence" value="ECO:0007669"/>
    <property type="project" value="InterPro"/>
</dbReference>
<dbReference type="KEGG" id="fsa:C5Q98_00320"/>
<evidence type="ECO:0000256" key="7">
    <source>
        <dbReference type="PIRSR" id="PIRSR606710-2"/>
    </source>
</evidence>
<feature type="active site" description="Proton donor" evidence="6">
    <location>
        <position position="214"/>
    </location>
</feature>
<keyword evidence="10" id="KW-1185">Reference proteome</keyword>
<evidence type="ECO:0000256" key="5">
    <source>
        <dbReference type="ARBA" id="ARBA00023295"/>
    </source>
</evidence>
<keyword evidence="2" id="KW-0624">Polysaccharide degradation</keyword>
<evidence type="ECO:0000256" key="8">
    <source>
        <dbReference type="RuleBase" id="RU361187"/>
    </source>
</evidence>
<evidence type="ECO:0000313" key="9">
    <source>
        <dbReference type="EMBL" id="AVM43101.1"/>
    </source>
</evidence>
<dbReference type="Pfam" id="PF04616">
    <property type="entry name" value="Glyco_hydro_43"/>
    <property type="match status" value="1"/>
</dbReference>
<dbReference type="SUPFAM" id="SSF75005">
    <property type="entry name" value="Arabinanase/levansucrase/invertase"/>
    <property type="match status" value="1"/>
</dbReference>
<keyword evidence="3 8" id="KW-0378">Hydrolase</keyword>
<evidence type="ECO:0000256" key="6">
    <source>
        <dbReference type="PIRSR" id="PIRSR606710-1"/>
    </source>
</evidence>
<dbReference type="AlphaFoldDB" id="A0A2S0KPY7"/>
<keyword evidence="2" id="KW-0858">Xylan degradation</keyword>
<dbReference type="InterPro" id="IPR023296">
    <property type="entry name" value="Glyco_hydro_beta-prop_sf"/>
</dbReference>
<feature type="active site" description="Proton acceptor" evidence="6">
    <location>
        <position position="35"/>
    </location>
</feature>
<evidence type="ECO:0008006" key="11">
    <source>
        <dbReference type="Google" id="ProtNLM"/>
    </source>
</evidence>
<dbReference type="Gene3D" id="2.115.10.20">
    <property type="entry name" value="Glycosyl hydrolase domain, family 43"/>
    <property type="match status" value="1"/>
</dbReference>
<evidence type="ECO:0000256" key="4">
    <source>
        <dbReference type="ARBA" id="ARBA00023277"/>
    </source>
</evidence>
<gene>
    <name evidence="9" type="ORF">C5Q98_00320</name>
</gene>
<evidence type="ECO:0000256" key="2">
    <source>
        <dbReference type="ARBA" id="ARBA00022651"/>
    </source>
</evidence>
<evidence type="ECO:0000256" key="3">
    <source>
        <dbReference type="ARBA" id="ARBA00022801"/>
    </source>
</evidence>
<dbReference type="Proteomes" id="UP000237947">
    <property type="component" value="Chromosome"/>
</dbReference>
<feature type="site" description="Important for catalytic activity, responsible for pKa modulation of the active site Glu and correct orientation of both the proton donor and substrate" evidence="7">
    <location>
        <position position="145"/>
    </location>
</feature>
<evidence type="ECO:0000256" key="1">
    <source>
        <dbReference type="ARBA" id="ARBA00009865"/>
    </source>
</evidence>
<keyword evidence="4" id="KW-0119">Carbohydrate metabolism</keyword>
<reference evidence="10" key="1">
    <citation type="submission" date="2018-02" db="EMBL/GenBank/DDBJ databases">
        <authorList>
            <person name="Holder M.E."/>
            <person name="Ajami N.J."/>
            <person name="Petrosino J.F."/>
        </authorList>
    </citation>
    <scope>NUCLEOTIDE SEQUENCE [LARGE SCALE GENOMIC DNA]</scope>
    <source>
        <strain evidence="10">CCUG 47711</strain>
    </source>
</reference>
<keyword evidence="5 8" id="KW-0326">Glycosidase</keyword>
<evidence type="ECO:0000313" key="10">
    <source>
        <dbReference type="Proteomes" id="UP000237947"/>
    </source>
</evidence>
<dbReference type="EMBL" id="CP027226">
    <property type="protein sequence ID" value="AVM43101.1"/>
    <property type="molecule type" value="Genomic_DNA"/>
</dbReference>